<organism evidence="9 10">
    <name type="scientific">Viridothelium virens</name>
    <name type="common">Speckled blister lichen</name>
    <name type="synonym">Trypethelium virens</name>
    <dbReference type="NCBI Taxonomy" id="1048519"/>
    <lineage>
        <taxon>Eukaryota</taxon>
        <taxon>Fungi</taxon>
        <taxon>Dikarya</taxon>
        <taxon>Ascomycota</taxon>
        <taxon>Pezizomycotina</taxon>
        <taxon>Dothideomycetes</taxon>
        <taxon>Dothideomycetes incertae sedis</taxon>
        <taxon>Trypetheliales</taxon>
        <taxon>Trypetheliaceae</taxon>
        <taxon>Viridothelium</taxon>
    </lineage>
</organism>
<feature type="active site" description="Proton donor" evidence="4">
    <location>
        <position position="199"/>
    </location>
</feature>
<evidence type="ECO:0000256" key="1">
    <source>
        <dbReference type="ARBA" id="ARBA00009865"/>
    </source>
</evidence>
<dbReference type="OrthoDB" id="408373at2759"/>
<feature type="active site" description="Proton acceptor" evidence="4">
    <location>
        <position position="35"/>
    </location>
</feature>
<gene>
    <name evidence="9" type="ORF">EV356DRAFT_575955</name>
</gene>
<dbReference type="AlphaFoldDB" id="A0A6A6HBS2"/>
<dbReference type="GO" id="GO:0005975">
    <property type="term" value="P:carbohydrate metabolic process"/>
    <property type="evidence" value="ECO:0007669"/>
    <property type="project" value="InterPro"/>
</dbReference>
<evidence type="ECO:0000256" key="3">
    <source>
        <dbReference type="ARBA" id="ARBA00023295"/>
    </source>
</evidence>
<comment type="similarity">
    <text evidence="1 6">Belongs to the glycosyl hydrolase 43 family.</text>
</comment>
<evidence type="ECO:0000313" key="9">
    <source>
        <dbReference type="EMBL" id="KAF2235299.1"/>
    </source>
</evidence>
<dbReference type="InterPro" id="IPR006710">
    <property type="entry name" value="Glyco_hydro_43"/>
</dbReference>
<keyword evidence="10" id="KW-1185">Reference proteome</keyword>
<keyword evidence="3 6" id="KW-0326">Glycosidase</keyword>
<feature type="site" description="Important for catalytic activity, responsible for pKa modulation of the active site Glu and correct orientation of both the proton donor and substrate" evidence="5">
    <location>
        <position position="153"/>
    </location>
</feature>
<evidence type="ECO:0000256" key="7">
    <source>
        <dbReference type="SAM" id="SignalP"/>
    </source>
</evidence>
<dbReference type="Gene3D" id="2.115.10.20">
    <property type="entry name" value="Glycosyl hydrolase domain, family 43"/>
    <property type="match status" value="1"/>
</dbReference>
<dbReference type="Pfam" id="PF17851">
    <property type="entry name" value="GH43_C2"/>
    <property type="match status" value="1"/>
</dbReference>
<accession>A0A6A6HBS2</accession>
<dbReference type="InterPro" id="IPR051795">
    <property type="entry name" value="Glycosyl_Hydrlase_43"/>
</dbReference>
<name>A0A6A6HBS2_VIRVR</name>
<proteinExistence type="inferred from homology"/>
<dbReference type="InterPro" id="IPR013320">
    <property type="entry name" value="ConA-like_dom_sf"/>
</dbReference>
<dbReference type="PANTHER" id="PTHR42812">
    <property type="entry name" value="BETA-XYLOSIDASE"/>
    <property type="match status" value="1"/>
</dbReference>
<sequence>MYLPHIVKLAIFAAHACFAANSTYFNPVLPGWHSDPSIVYVDGTFYAATSTFLVYPGIPIYTSPDLIHWKLTSHVWTRASQLPNAGRDVAIQQGGFFAPTLRHKDGVFYVINVYLGGPSLANGSLLGTIYNTTNIVNSSAWSDPVYFNSPSIDPDLFWDDDGKVYVHTAGIKQQEIDLTTGKVSNPISVWNGTGGSNPEGPHMYKKDGWYYLMIAEGGTELGHRETIARSRHVSGPFVSNPSNPLVTNSNTSEYFQTVGHADLVFDGKDWWGLALSTRSGPEWEIYPMGRETVLFPVSWEEGKWPVATQVRGIMDGWELPPYGPFVSGPGPFNNDPDVVDFAPGSSLPPQFVTWRYPEDDVFAISEDGHPNTLRIRPSRANLTGIPGSTTQPALTGQSGISFIGRRQVHTLFTYSVDLEFKPQDLDQEAGISVLLTQLNHIDLGIALSRNTSQSDHPSQLEIRLRTEGSGTPNGTVPSSLQTFALPESCNAGGDIRLEVTAINSTTYMLSVKPANNANEKVVIGYVSALVVSGGSGPFTGTLLGVYATCNGGKGSGNECSSSGGNAYFSRWRYQGAAEQYSFTEFLPSTYGM</sequence>
<dbReference type="InterPro" id="IPR023296">
    <property type="entry name" value="Glyco_hydro_beta-prop_sf"/>
</dbReference>
<feature type="signal peptide" evidence="7">
    <location>
        <begin position="1"/>
        <end position="19"/>
    </location>
</feature>
<keyword evidence="7" id="KW-0732">Signal</keyword>
<dbReference type="PANTHER" id="PTHR42812:SF17">
    <property type="entry name" value="BETA-XYLOSIDASE C-TERMINAL CONCANAVALIN A-LIKE DOMAIN-CONTAINING PROTEIN-RELATED"/>
    <property type="match status" value="1"/>
</dbReference>
<evidence type="ECO:0000256" key="5">
    <source>
        <dbReference type="PIRSR" id="PIRSR606710-2"/>
    </source>
</evidence>
<dbReference type="GO" id="GO:0004553">
    <property type="term" value="F:hydrolase activity, hydrolyzing O-glycosyl compounds"/>
    <property type="evidence" value="ECO:0007669"/>
    <property type="project" value="InterPro"/>
</dbReference>
<evidence type="ECO:0000256" key="4">
    <source>
        <dbReference type="PIRSR" id="PIRSR606710-1"/>
    </source>
</evidence>
<keyword evidence="2 6" id="KW-0378">Hydrolase</keyword>
<dbReference type="SUPFAM" id="SSF49899">
    <property type="entry name" value="Concanavalin A-like lectins/glucanases"/>
    <property type="match status" value="1"/>
</dbReference>
<evidence type="ECO:0000256" key="6">
    <source>
        <dbReference type="RuleBase" id="RU361187"/>
    </source>
</evidence>
<dbReference type="Gene3D" id="2.60.120.200">
    <property type="match status" value="1"/>
</dbReference>
<protein>
    <submittedName>
        <fullName evidence="9">Glycoside hydrolase family 43 protein</fullName>
    </submittedName>
</protein>
<dbReference type="Pfam" id="PF04616">
    <property type="entry name" value="Glyco_hydro_43"/>
    <property type="match status" value="1"/>
</dbReference>
<dbReference type="CDD" id="cd18833">
    <property type="entry name" value="GH43_PcXyl-like"/>
    <property type="match status" value="1"/>
</dbReference>
<dbReference type="EMBL" id="ML991792">
    <property type="protein sequence ID" value="KAF2235299.1"/>
    <property type="molecule type" value="Genomic_DNA"/>
</dbReference>
<feature type="domain" description="Beta-xylosidase C-terminal Concanavalin A-like" evidence="8">
    <location>
        <begin position="340"/>
        <end position="557"/>
    </location>
</feature>
<dbReference type="InterPro" id="IPR041542">
    <property type="entry name" value="GH43_C2"/>
</dbReference>
<dbReference type="SUPFAM" id="SSF75005">
    <property type="entry name" value="Arabinanase/levansucrase/invertase"/>
    <property type="match status" value="1"/>
</dbReference>
<evidence type="ECO:0000256" key="2">
    <source>
        <dbReference type="ARBA" id="ARBA00022801"/>
    </source>
</evidence>
<evidence type="ECO:0000313" key="10">
    <source>
        <dbReference type="Proteomes" id="UP000800092"/>
    </source>
</evidence>
<reference evidence="9" key="1">
    <citation type="journal article" date="2020" name="Stud. Mycol.">
        <title>101 Dothideomycetes genomes: a test case for predicting lifestyles and emergence of pathogens.</title>
        <authorList>
            <person name="Haridas S."/>
            <person name="Albert R."/>
            <person name="Binder M."/>
            <person name="Bloem J."/>
            <person name="Labutti K."/>
            <person name="Salamov A."/>
            <person name="Andreopoulos B."/>
            <person name="Baker S."/>
            <person name="Barry K."/>
            <person name="Bills G."/>
            <person name="Bluhm B."/>
            <person name="Cannon C."/>
            <person name="Castanera R."/>
            <person name="Culley D."/>
            <person name="Daum C."/>
            <person name="Ezra D."/>
            <person name="Gonzalez J."/>
            <person name="Henrissat B."/>
            <person name="Kuo A."/>
            <person name="Liang C."/>
            <person name="Lipzen A."/>
            <person name="Lutzoni F."/>
            <person name="Magnuson J."/>
            <person name="Mondo S."/>
            <person name="Nolan M."/>
            <person name="Ohm R."/>
            <person name="Pangilinan J."/>
            <person name="Park H.-J."/>
            <person name="Ramirez L."/>
            <person name="Alfaro M."/>
            <person name="Sun H."/>
            <person name="Tritt A."/>
            <person name="Yoshinaga Y."/>
            <person name="Zwiers L.-H."/>
            <person name="Turgeon B."/>
            <person name="Goodwin S."/>
            <person name="Spatafora J."/>
            <person name="Crous P."/>
            <person name="Grigoriev I."/>
        </authorList>
    </citation>
    <scope>NUCLEOTIDE SEQUENCE</scope>
    <source>
        <strain evidence="9">Tuck. ex Michener</strain>
    </source>
</reference>
<evidence type="ECO:0000259" key="8">
    <source>
        <dbReference type="Pfam" id="PF17851"/>
    </source>
</evidence>
<dbReference type="Proteomes" id="UP000800092">
    <property type="component" value="Unassembled WGS sequence"/>
</dbReference>
<feature type="chain" id="PRO_5025608873" evidence="7">
    <location>
        <begin position="20"/>
        <end position="592"/>
    </location>
</feature>